<dbReference type="InterPro" id="IPR029464">
    <property type="entry name" value="HSDR_N"/>
</dbReference>
<dbReference type="Pfam" id="PF13588">
    <property type="entry name" value="HSDR_N_2"/>
    <property type="match status" value="1"/>
</dbReference>
<feature type="domain" description="Type I restriction enzyme R protein N-terminal" evidence="1">
    <location>
        <begin position="35"/>
        <end position="144"/>
    </location>
</feature>
<dbReference type="Gene3D" id="3.90.1570.30">
    <property type="match status" value="1"/>
</dbReference>
<evidence type="ECO:0000313" key="2">
    <source>
        <dbReference type="EMBL" id="EAY24534.1"/>
    </source>
</evidence>
<evidence type="ECO:0000313" key="3">
    <source>
        <dbReference type="Proteomes" id="UP000004095"/>
    </source>
</evidence>
<dbReference type="EMBL" id="AAWS01000067">
    <property type="protein sequence ID" value="EAY24534.1"/>
    <property type="molecule type" value="Genomic_DNA"/>
</dbReference>
<comment type="caution">
    <text evidence="2">The sequence shown here is derived from an EMBL/GenBank/DDBJ whole genome shotgun (WGS) entry which is preliminary data.</text>
</comment>
<gene>
    <name evidence="2" type="ORF">M23134_06276</name>
</gene>
<evidence type="ECO:0000259" key="1">
    <source>
        <dbReference type="Pfam" id="PF13588"/>
    </source>
</evidence>
<keyword evidence="3" id="KW-1185">Reference proteome</keyword>
<dbReference type="eggNOG" id="COG4096">
    <property type="taxonomic scope" value="Bacteria"/>
</dbReference>
<dbReference type="AlphaFoldDB" id="A1ZYN1"/>
<name>A1ZYN1_MICM2</name>
<dbReference type="RefSeq" id="WP_002704677.1">
    <property type="nucleotide sequence ID" value="NZ_AAWS01000067.1"/>
</dbReference>
<protein>
    <submittedName>
        <fullName evidence="2">Type I restriction enzyme r protein n terminus (Hsdr_n)</fullName>
    </submittedName>
</protein>
<accession>A1ZYN1</accession>
<proteinExistence type="predicted"/>
<dbReference type="OrthoDB" id="9790377at2"/>
<organism evidence="2 3">
    <name type="scientific">Microscilla marina ATCC 23134</name>
    <dbReference type="NCBI Taxonomy" id="313606"/>
    <lineage>
        <taxon>Bacteria</taxon>
        <taxon>Pseudomonadati</taxon>
        <taxon>Bacteroidota</taxon>
        <taxon>Cytophagia</taxon>
        <taxon>Cytophagales</taxon>
        <taxon>Microscillaceae</taxon>
        <taxon>Microscilla</taxon>
    </lineage>
</organism>
<dbReference type="Proteomes" id="UP000004095">
    <property type="component" value="Unassembled WGS sequence"/>
</dbReference>
<sequence>MQELNMPEFDHQVKKRDDKLWIFDILRKKHIFLTPEEWVRQNLIHYLINYLGYPKSLIKVETGLKYDRRQKRSDVLVYDREGQVFLLVECKAMHIKIGQDTLEQVSVYNHVLKAQHIMITNGHHYLVYATNHEAKQYELIPNIPVFPGV</sequence>
<reference evidence="2 3" key="1">
    <citation type="submission" date="2007-01" db="EMBL/GenBank/DDBJ databases">
        <authorList>
            <person name="Haygood M."/>
            <person name="Podell S."/>
            <person name="Anderson C."/>
            <person name="Hopkinson B."/>
            <person name="Roe K."/>
            <person name="Barbeau K."/>
            <person name="Gaasterland T."/>
            <person name="Ferriera S."/>
            <person name="Johnson J."/>
            <person name="Kravitz S."/>
            <person name="Beeson K."/>
            <person name="Sutton G."/>
            <person name="Rogers Y.-H."/>
            <person name="Friedman R."/>
            <person name="Frazier M."/>
            <person name="Venter J.C."/>
        </authorList>
    </citation>
    <scope>NUCLEOTIDE SEQUENCE [LARGE SCALE GENOMIC DNA]</scope>
    <source>
        <strain evidence="2 3">ATCC 23134</strain>
    </source>
</reference>